<gene>
    <name evidence="2" type="ORF">H5410_017611</name>
</gene>
<dbReference type="OrthoDB" id="10523163at2759"/>
<dbReference type="EMBL" id="JACXVP010000003">
    <property type="protein sequence ID" value="KAG5617787.1"/>
    <property type="molecule type" value="Genomic_DNA"/>
</dbReference>
<protein>
    <submittedName>
        <fullName evidence="2">Uncharacterized protein</fullName>
    </submittedName>
</protein>
<evidence type="ECO:0000313" key="3">
    <source>
        <dbReference type="Proteomes" id="UP000824120"/>
    </source>
</evidence>
<evidence type="ECO:0000313" key="2">
    <source>
        <dbReference type="EMBL" id="KAG5617787.1"/>
    </source>
</evidence>
<reference evidence="2 3" key="1">
    <citation type="submission" date="2020-09" db="EMBL/GenBank/DDBJ databases">
        <title>De no assembly of potato wild relative species, Solanum commersonii.</title>
        <authorList>
            <person name="Cho K."/>
        </authorList>
    </citation>
    <scope>NUCLEOTIDE SEQUENCE [LARGE SCALE GENOMIC DNA]</scope>
    <source>
        <strain evidence="2">LZ3.2</strain>
        <tissue evidence="2">Leaf</tissue>
    </source>
</reference>
<organism evidence="2 3">
    <name type="scientific">Solanum commersonii</name>
    <name type="common">Commerson's wild potato</name>
    <name type="synonym">Commerson's nightshade</name>
    <dbReference type="NCBI Taxonomy" id="4109"/>
    <lineage>
        <taxon>Eukaryota</taxon>
        <taxon>Viridiplantae</taxon>
        <taxon>Streptophyta</taxon>
        <taxon>Embryophyta</taxon>
        <taxon>Tracheophyta</taxon>
        <taxon>Spermatophyta</taxon>
        <taxon>Magnoliopsida</taxon>
        <taxon>eudicotyledons</taxon>
        <taxon>Gunneridae</taxon>
        <taxon>Pentapetalae</taxon>
        <taxon>asterids</taxon>
        <taxon>lamiids</taxon>
        <taxon>Solanales</taxon>
        <taxon>Solanaceae</taxon>
        <taxon>Solanoideae</taxon>
        <taxon>Solaneae</taxon>
        <taxon>Solanum</taxon>
    </lineage>
</organism>
<keyword evidence="3" id="KW-1185">Reference proteome</keyword>
<keyword evidence="1" id="KW-0732">Signal</keyword>
<sequence length="108" mass="11900">MKSVVLVISVIVAFWCSCTSATTTPNQVLQVVRDTDGNILRSDNSTGKIGTNQTKGRETKCMEGAPLPLSQCCCQQLGRLEILKMKPPGFKLRKHFIKDTYIGIKSII</sequence>
<comment type="caution">
    <text evidence="2">The sequence shown here is derived from an EMBL/GenBank/DDBJ whole genome shotgun (WGS) entry which is preliminary data.</text>
</comment>
<name>A0A9J6A0H2_SOLCO</name>
<dbReference type="AlphaFoldDB" id="A0A9J6A0H2"/>
<feature type="chain" id="PRO_5039913209" evidence="1">
    <location>
        <begin position="22"/>
        <end position="108"/>
    </location>
</feature>
<accession>A0A9J6A0H2</accession>
<evidence type="ECO:0000256" key="1">
    <source>
        <dbReference type="SAM" id="SignalP"/>
    </source>
</evidence>
<feature type="signal peptide" evidence="1">
    <location>
        <begin position="1"/>
        <end position="21"/>
    </location>
</feature>
<dbReference type="Proteomes" id="UP000824120">
    <property type="component" value="Chromosome 3"/>
</dbReference>
<dbReference type="PROSITE" id="PS51257">
    <property type="entry name" value="PROKAR_LIPOPROTEIN"/>
    <property type="match status" value="1"/>
</dbReference>
<proteinExistence type="predicted"/>